<dbReference type="PANTHER" id="PTHR10357">
    <property type="entry name" value="ALPHA-AMYLASE FAMILY MEMBER"/>
    <property type="match status" value="1"/>
</dbReference>
<keyword evidence="5" id="KW-1185">Reference proteome</keyword>
<evidence type="ECO:0000313" key="5">
    <source>
        <dbReference type="Proteomes" id="UP000230161"/>
    </source>
</evidence>
<dbReference type="Gene3D" id="3.90.400.10">
    <property type="entry name" value="Oligo-1,6-glucosidase, Domain 2"/>
    <property type="match status" value="1"/>
</dbReference>
<evidence type="ECO:0000259" key="3">
    <source>
        <dbReference type="SMART" id="SM00642"/>
    </source>
</evidence>
<comment type="similarity">
    <text evidence="1">Belongs to the glycosyl hydrolase 13 family.</text>
</comment>
<evidence type="ECO:0000313" key="4">
    <source>
        <dbReference type="EMBL" id="PJJ65045.1"/>
    </source>
</evidence>
<dbReference type="EMBL" id="PGFB01000001">
    <property type="protein sequence ID" value="PJJ65045.1"/>
    <property type="molecule type" value="Genomic_DNA"/>
</dbReference>
<dbReference type="SMART" id="SM00642">
    <property type="entry name" value="Aamy"/>
    <property type="match status" value="1"/>
</dbReference>
<protein>
    <submittedName>
        <fullName evidence="4">Alpha-glucosidase</fullName>
    </submittedName>
</protein>
<reference evidence="4 5" key="1">
    <citation type="submission" date="2017-11" db="EMBL/GenBank/DDBJ databases">
        <title>Genomic Encyclopedia of Archaeal and Bacterial Type Strains, Phase II (KMG-II): From Individual Species to Whole Genera.</title>
        <authorList>
            <person name="Goeker M."/>
        </authorList>
    </citation>
    <scope>NUCLEOTIDE SEQUENCE [LARGE SCALE GENOMIC DNA]</scope>
    <source>
        <strain evidence="4 5">DSM 25625</strain>
    </source>
</reference>
<evidence type="ECO:0000256" key="1">
    <source>
        <dbReference type="ARBA" id="ARBA00008061"/>
    </source>
</evidence>
<dbReference type="GO" id="GO:0009313">
    <property type="term" value="P:oligosaccharide catabolic process"/>
    <property type="evidence" value="ECO:0007669"/>
    <property type="project" value="TreeGrafter"/>
</dbReference>
<keyword evidence="2" id="KW-0325">Glycoprotein</keyword>
<dbReference type="InterPro" id="IPR045857">
    <property type="entry name" value="O16G_dom_2"/>
</dbReference>
<organism evidence="4 5">
    <name type="scientific">Compostimonas suwonensis</name>
    <dbReference type="NCBI Taxonomy" id="1048394"/>
    <lineage>
        <taxon>Bacteria</taxon>
        <taxon>Bacillati</taxon>
        <taxon>Actinomycetota</taxon>
        <taxon>Actinomycetes</taxon>
        <taxon>Micrococcales</taxon>
        <taxon>Microbacteriaceae</taxon>
        <taxon>Compostimonas</taxon>
    </lineage>
</organism>
<dbReference type="PANTHER" id="PTHR10357:SF179">
    <property type="entry name" value="NEUTRAL AND BASIC AMINO ACID TRANSPORT PROTEIN RBAT"/>
    <property type="match status" value="1"/>
</dbReference>
<accession>A0A2M9C3D6</accession>
<gene>
    <name evidence="4" type="ORF">CLV54_0070</name>
</gene>
<dbReference type="InterPro" id="IPR006047">
    <property type="entry name" value="GH13_cat_dom"/>
</dbReference>
<dbReference type="GO" id="GO:0004556">
    <property type="term" value="F:alpha-amylase activity"/>
    <property type="evidence" value="ECO:0007669"/>
    <property type="project" value="TreeGrafter"/>
</dbReference>
<evidence type="ECO:0000256" key="2">
    <source>
        <dbReference type="ARBA" id="ARBA00023180"/>
    </source>
</evidence>
<dbReference type="Pfam" id="PF00128">
    <property type="entry name" value="Alpha-amylase"/>
    <property type="match status" value="1"/>
</dbReference>
<comment type="caution">
    <text evidence="4">The sequence shown here is derived from an EMBL/GenBank/DDBJ whole genome shotgun (WGS) entry which is preliminary data.</text>
</comment>
<dbReference type="SUPFAM" id="SSF51445">
    <property type="entry name" value="(Trans)glycosidases"/>
    <property type="match status" value="1"/>
</dbReference>
<sequence>MYRFSTRQPKEITAVEWWNDAVVYQVYLRSFADSNGDGIGDLAGLRTRLGDLAALGVDALWLNPCFASPQRDHGYDISDYFSIDPDYGTVDELETLVESAHELGLRVLLDMVANHCSDQHEWFREAITAGAGSAARERFLFRDGRGAHGELPPNNWQSVFGGPAWTRVVEPDGRLGQWYFHAFDASQPDFDWRHPEVADHFDRVLRFWFDRGVDGFRIDVAHGLVKSAELADWPGADDGTGGHNYDMWDQPEVHEVYRRWRRIGDGYAPDPKYFVGEIWVPSVESLADYLGPEQLHQAFGFDLLVQPWNADRMRAAVDRGLGQSARTATPPAWTLANHDVHRTVTRYGQAQDLSAPVPSDMIAAARRHGPADLELGVRRARAAAMLLLALPGTSYLYQGEELGLPEVVDLPRDARQDPIWVRSGGAELGRDGCRVPLPWSADAASFGFSPAGAALPWLPQPAWFGDFAADTQQHDPSSTLSLYRELLHSRRALFAPSEPLLWLASDNPELLVFARGSAICAVNFGERDAALPLADDARVLVRSTSGRDIPGTTLPANSAVWLTTATGPEHHGLRPTTEDALAR</sequence>
<dbReference type="AlphaFoldDB" id="A0A2M9C3D6"/>
<dbReference type="Proteomes" id="UP000230161">
    <property type="component" value="Unassembled WGS sequence"/>
</dbReference>
<dbReference type="Gene3D" id="3.20.20.80">
    <property type="entry name" value="Glycosidases"/>
    <property type="match status" value="1"/>
</dbReference>
<dbReference type="InterPro" id="IPR017853">
    <property type="entry name" value="GH"/>
</dbReference>
<name>A0A2M9C3D6_9MICO</name>
<proteinExistence type="inferred from homology"/>
<dbReference type="FunFam" id="3.90.400.10:FF:000001">
    <property type="entry name" value="Maltase A3, isoform A"/>
    <property type="match status" value="1"/>
</dbReference>
<dbReference type="CDD" id="cd11332">
    <property type="entry name" value="AmyAc_OligoGlu_TS"/>
    <property type="match status" value="1"/>
</dbReference>
<feature type="domain" description="Glycosyl hydrolase family 13 catalytic" evidence="3">
    <location>
        <begin position="25"/>
        <end position="434"/>
    </location>
</feature>